<dbReference type="GO" id="GO:0005737">
    <property type="term" value="C:cytoplasm"/>
    <property type="evidence" value="ECO:0007669"/>
    <property type="project" value="TreeGrafter"/>
</dbReference>
<dbReference type="InterPro" id="IPR027417">
    <property type="entry name" value="P-loop_NTPase"/>
</dbReference>
<feature type="domain" description="Helicase C-terminal" evidence="23">
    <location>
        <begin position="412"/>
        <end position="577"/>
    </location>
</feature>
<dbReference type="OrthoDB" id="416741at2759"/>
<evidence type="ECO:0000256" key="13">
    <source>
        <dbReference type="ARBA" id="ARBA00022884"/>
    </source>
</evidence>
<evidence type="ECO:0000256" key="15">
    <source>
        <dbReference type="ARBA" id="ARBA00023211"/>
    </source>
</evidence>
<proteinExistence type="inferred from homology"/>
<dbReference type="InterPro" id="IPR000999">
    <property type="entry name" value="RNase_III_dom"/>
</dbReference>
<comment type="similarity">
    <text evidence="17 18">Belongs to the helicase family. Dicer subfamily.</text>
</comment>
<evidence type="ECO:0000256" key="8">
    <source>
        <dbReference type="ARBA" id="ARBA00022801"/>
    </source>
</evidence>
<comment type="caution">
    <text evidence="25">The sequence shown here is derived from an EMBL/GenBank/DDBJ whole genome shotgun (WGS) entry which is preliminary data.</text>
</comment>
<dbReference type="FunFam" id="3.40.50.300:FF:001988">
    <property type="entry name" value="Dicer-like protein 1"/>
    <property type="match status" value="1"/>
</dbReference>
<dbReference type="GO" id="GO:0030422">
    <property type="term" value="P:siRNA processing"/>
    <property type="evidence" value="ECO:0007669"/>
    <property type="project" value="TreeGrafter"/>
</dbReference>
<keyword evidence="26" id="KW-1185">Reference proteome</keyword>
<keyword evidence="13 18" id="KW-0694">RNA-binding</keyword>
<comment type="function">
    <text evidence="16">Dicer-like endonuclease involved in cleaving double-stranded RNA in the RNA interference (RNAi) pathway. Produces 21 to 25 bp dsRNAs (siRNAs) which target the selective destruction of homologous RNAs leading to sequence-specific suppression of gene expression, called post-transcriptional gene silencing (PTGS). Part of a broad host defense response against viral infection and transposons.</text>
</comment>
<evidence type="ECO:0000313" key="25">
    <source>
        <dbReference type="EMBL" id="OXV07593.1"/>
    </source>
</evidence>
<dbReference type="Proteomes" id="UP000243515">
    <property type="component" value="Unassembled WGS sequence"/>
</dbReference>
<evidence type="ECO:0000256" key="6">
    <source>
        <dbReference type="ARBA" id="ARBA00022737"/>
    </source>
</evidence>
<dbReference type="Pfam" id="PF04851">
    <property type="entry name" value="ResIII"/>
    <property type="match status" value="1"/>
</dbReference>
<keyword evidence="8" id="KW-0378">Hydrolase</keyword>
<dbReference type="InterPro" id="IPR006935">
    <property type="entry name" value="Helicase/UvrB_N"/>
</dbReference>
<evidence type="ECO:0000256" key="17">
    <source>
        <dbReference type="ARBA" id="ARBA00035116"/>
    </source>
</evidence>
<feature type="region of interest" description="Disordered" evidence="19">
    <location>
        <begin position="1"/>
        <end position="25"/>
    </location>
</feature>
<dbReference type="GO" id="GO:0004386">
    <property type="term" value="F:helicase activity"/>
    <property type="evidence" value="ECO:0007669"/>
    <property type="project" value="UniProtKB-KW"/>
</dbReference>
<dbReference type="PROSITE" id="PS51192">
    <property type="entry name" value="HELICASE_ATP_BIND_1"/>
    <property type="match status" value="1"/>
</dbReference>
<dbReference type="Gene3D" id="3.40.50.300">
    <property type="entry name" value="P-loop containing nucleotide triphosphate hydrolases"/>
    <property type="match status" value="2"/>
</dbReference>
<evidence type="ECO:0000256" key="7">
    <source>
        <dbReference type="ARBA" id="ARBA00022741"/>
    </source>
</evidence>
<evidence type="ECO:0000256" key="18">
    <source>
        <dbReference type="PROSITE-ProRule" id="PRU00657"/>
    </source>
</evidence>
<dbReference type="FunFam" id="1.10.1520.10:FF:000015">
    <property type="entry name" value="Dicer-like protein 1"/>
    <property type="match status" value="1"/>
</dbReference>
<dbReference type="PROSITE" id="PS50821">
    <property type="entry name" value="PAZ"/>
    <property type="match status" value="1"/>
</dbReference>
<dbReference type="Gene3D" id="3.30.160.380">
    <property type="entry name" value="Dicer dimerisation domain"/>
    <property type="match status" value="1"/>
</dbReference>
<dbReference type="InterPro" id="IPR014001">
    <property type="entry name" value="Helicase_ATP-bd"/>
</dbReference>
<keyword evidence="12" id="KW-0460">Magnesium</keyword>
<dbReference type="GO" id="GO:0046872">
    <property type="term" value="F:metal ion binding"/>
    <property type="evidence" value="ECO:0007669"/>
    <property type="project" value="UniProtKB-KW"/>
</dbReference>
<feature type="domain" description="RNase III" evidence="20">
    <location>
        <begin position="1001"/>
        <end position="1152"/>
    </location>
</feature>
<organism evidence="25 26">
    <name type="scientific">Elaphomyces granulatus</name>
    <dbReference type="NCBI Taxonomy" id="519963"/>
    <lineage>
        <taxon>Eukaryota</taxon>
        <taxon>Fungi</taxon>
        <taxon>Dikarya</taxon>
        <taxon>Ascomycota</taxon>
        <taxon>Pezizomycotina</taxon>
        <taxon>Eurotiomycetes</taxon>
        <taxon>Eurotiomycetidae</taxon>
        <taxon>Eurotiales</taxon>
        <taxon>Elaphomycetaceae</taxon>
        <taxon>Elaphomyces</taxon>
    </lineage>
</organism>
<keyword evidence="7" id="KW-0547">Nucleotide-binding</keyword>
<feature type="domain" description="PAZ" evidence="21">
    <location>
        <begin position="841"/>
        <end position="969"/>
    </location>
</feature>
<dbReference type="PROSITE" id="PS50142">
    <property type="entry name" value="RNASE_3_2"/>
    <property type="match status" value="2"/>
</dbReference>
<name>A0A232LTW0_9EURO</name>
<evidence type="ECO:0000256" key="9">
    <source>
        <dbReference type="ARBA" id="ARBA00022806"/>
    </source>
</evidence>
<dbReference type="FunFam" id="1.10.1520.10:FF:000026">
    <property type="entry name" value="Dicer-like protein 1"/>
    <property type="match status" value="1"/>
</dbReference>
<evidence type="ECO:0000256" key="4">
    <source>
        <dbReference type="ARBA" id="ARBA00022721"/>
    </source>
</evidence>
<evidence type="ECO:0000313" key="26">
    <source>
        <dbReference type="Proteomes" id="UP000243515"/>
    </source>
</evidence>
<evidence type="ECO:0000259" key="20">
    <source>
        <dbReference type="PROSITE" id="PS50142"/>
    </source>
</evidence>
<dbReference type="SUPFAM" id="SSF69065">
    <property type="entry name" value="RNase III domain-like"/>
    <property type="match status" value="2"/>
</dbReference>
<keyword evidence="6" id="KW-0677">Repeat</keyword>
<dbReference type="GO" id="GO:0004525">
    <property type="term" value="F:ribonuclease III activity"/>
    <property type="evidence" value="ECO:0007669"/>
    <property type="project" value="InterPro"/>
</dbReference>
<dbReference type="PROSITE" id="PS51194">
    <property type="entry name" value="HELICASE_CTER"/>
    <property type="match status" value="1"/>
</dbReference>
<evidence type="ECO:0000256" key="19">
    <source>
        <dbReference type="SAM" id="MobiDB-lite"/>
    </source>
</evidence>
<accession>A0A232LTW0</accession>
<dbReference type="Gene3D" id="1.10.1520.10">
    <property type="entry name" value="Ribonuclease III domain"/>
    <property type="match status" value="2"/>
</dbReference>
<evidence type="ECO:0000256" key="14">
    <source>
        <dbReference type="ARBA" id="ARBA00023118"/>
    </source>
</evidence>
<keyword evidence="9" id="KW-0347">Helicase</keyword>
<keyword evidence="5" id="KW-0479">Metal-binding</keyword>
<dbReference type="PROSITE" id="PS51327">
    <property type="entry name" value="DICER_DSRBF"/>
    <property type="match status" value="1"/>
</dbReference>
<dbReference type="CDD" id="cd18034">
    <property type="entry name" value="DEXHc_dicer"/>
    <property type="match status" value="1"/>
</dbReference>
<evidence type="ECO:0000256" key="2">
    <source>
        <dbReference type="ARBA" id="ARBA00001946"/>
    </source>
</evidence>
<dbReference type="FunFam" id="3.30.160.380:FF:000004">
    <property type="entry name" value="Dicer-like protein 1"/>
    <property type="match status" value="1"/>
</dbReference>
<dbReference type="Pfam" id="PF00636">
    <property type="entry name" value="Ribonuclease_3"/>
    <property type="match status" value="2"/>
</dbReference>
<dbReference type="SMART" id="SM00490">
    <property type="entry name" value="HELICc"/>
    <property type="match status" value="1"/>
</dbReference>
<dbReference type="GO" id="GO:0003723">
    <property type="term" value="F:RNA binding"/>
    <property type="evidence" value="ECO:0007669"/>
    <property type="project" value="UniProtKB-UniRule"/>
</dbReference>
<evidence type="ECO:0000259" key="21">
    <source>
        <dbReference type="PROSITE" id="PS50821"/>
    </source>
</evidence>
<dbReference type="SMART" id="SM00535">
    <property type="entry name" value="RIBOc"/>
    <property type="match status" value="2"/>
</dbReference>
<dbReference type="InterPro" id="IPR003100">
    <property type="entry name" value="PAZ_dom"/>
</dbReference>
<dbReference type="GO" id="GO:0005634">
    <property type="term" value="C:nucleus"/>
    <property type="evidence" value="ECO:0007669"/>
    <property type="project" value="TreeGrafter"/>
</dbReference>
<dbReference type="GO" id="GO:0003677">
    <property type="term" value="F:DNA binding"/>
    <property type="evidence" value="ECO:0007669"/>
    <property type="project" value="InterPro"/>
</dbReference>
<dbReference type="Pfam" id="PF00271">
    <property type="entry name" value="Helicase_C"/>
    <property type="match status" value="1"/>
</dbReference>
<comment type="cofactor">
    <cofactor evidence="2">
        <name>Mg(2+)</name>
        <dbReference type="ChEBI" id="CHEBI:18420"/>
    </cofactor>
</comment>
<sequence>METGKEDEYLSSSDSEEEDQSSQNVHLDAMQKRRVQNENFKALLSKHAISMTAEDVKTAYKSTSTHFTSTANLVAEQDFAAVITDPREYQIELFEKAKAHNTIAVLDTGSGKTLIAVLLLKHILQNELVDRGLGKPHRIAFFLVDSVTLVYQQAAVLRNNIDQNVAQLFGAMGIDLWNKEIWDDFFIKNMVIVCTAEILHQCLLNSYIKMHQINLLVFDEAHHAKKDHPYARIIKDSYLKTDLENRPRVFGMTASPIDVKGDVVKAAMTLETLLDCRICTTSNLMLLQQTVSRPTEQTWEYPMLGAPFKTELYESLHSRFCDIATLGKTFRFAWDASSELGGWCSDRVWHYVLTEEVLPRIEGSVSRAIEQSLCTRRSAKIEAETQRLREASELVMKHKILSPHSPNQMSPKVSRLCEGLSTYFGRPTDTKCIVFTKQRHTARLLGDLFMHLGIRNLRPGVLIGVRSGDDAGMNTSFRQQFVTLANFRTGEINCLFATSVAEEGLDIPDCNLVYIQSRGRARHPKSTYAQMIEADNLEHETRLEEVRFAEAMMRRFCECLPEDRVIRSLDSEFDSLLLSDGRKRTYTVPSTQATLTYHSALSVLARYASSLQYEKEASPQVHYVVLPSSNEYICEVILPEKSPIRGFIGSLAAQKSLAKQSAAFDTCLLLRKNGLLDDCFLSKYQRRLPLMRNAKLAIDSKKTNEYDMISKPAIWNQNSGTVPKVLYVTVLGLTPSKTLKRDHQCLILLTREKLPNFPRFPLFLEDDVETEVSSLPIKAAMTISTEHLEALTTFTLRVFRDLFHKTYEHNPESMPYWLAPAAMDSGQIEECSDPFGLINWATLTFVQENDELFWTVDSPKEFLLDRFVFDRWDGRYRYFTLQVEDSLHPSDPPPAFMPPRRHMDTIMSYCLSLFKNARAKFLAGCTWDQPVVRAELLSLRRNLLDRMTDQENMAERRCMICPEPLTISAIPAPVAASLFAFPAMMTRFESYLIAMEACDNLNLAIPPEYALEALTKDSDNTEDHRGEQIHFRRGMGKNYERLEFLGDAFLKMGTSISLFAQNPDDNEFDYHVNRMCLICNKNLFTTAKEIKIYEYIRSQGFSRRGWYPEGLKLLQGKRSIKKVSNEGKHSLAEKTIADVCEALIGASLISGGLGHRFDMAVRAVTIFVNDKNHLVSSWREYSTLYTKPPYQTGHPNGFEIDLAQNVEQKLGYHFKYPKLLRSAFTHSSYPSAWAKVPCYQRLEFLGDSLFDMACIEHLFHRFPTRDPQWLTEHKMAMVSNKFLGAVAIQLKLHTHLQYFSNPLQSQIALYAEEVREAERESDGQKDFWVTTSDPPKCLPDMVEAYLGAIFIDSDFNFEVVEEFFRKYILIYFEDMSIYDTFANKHPTTFLHTMLSTNFGCRNYCVKAGEIPNADDAPTVVLAAVLIHDTVVARETGSSGRYAKVRASEAALEVLKGLTVIAFRESYGCDCQTEKQPEMPEDEVGTAM</sequence>
<dbReference type="PANTHER" id="PTHR14950:SF62">
    <property type="entry name" value="DICER-LIKE PROTEIN 1"/>
    <property type="match status" value="1"/>
</dbReference>
<dbReference type="EMBL" id="NPHW01004709">
    <property type="protein sequence ID" value="OXV07593.1"/>
    <property type="molecule type" value="Genomic_DNA"/>
</dbReference>
<feature type="domain" description="RNase III" evidence="20">
    <location>
        <begin position="1203"/>
        <end position="1354"/>
    </location>
</feature>
<dbReference type="CDD" id="cd00593">
    <property type="entry name" value="RIBOc"/>
    <property type="match status" value="2"/>
</dbReference>
<evidence type="ECO:0000256" key="5">
    <source>
        <dbReference type="ARBA" id="ARBA00022723"/>
    </source>
</evidence>
<keyword evidence="14" id="KW-0051">Antiviral defense</keyword>
<dbReference type="InterPro" id="IPR038248">
    <property type="entry name" value="Dicer_dimer_sf"/>
</dbReference>
<dbReference type="InterPro" id="IPR056755">
    <property type="entry name" value="DSRM_2"/>
</dbReference>
<evidence type="ECO:0000259" key="22">
    <source>
        <dbReference type="PROSITE" id="PS51192"/>
    </source>
</evidence>
<keyword evidence="4" id="KW-0930">Antiviral protein</keyword>
<dbReference type="PROSITE" id="PS00517">
    <property type="entry name" value="RNASE_3_1"/>
    <property type="match status" value="2"/>
</dbReference>
<dbReference type="SUPFAM" id="SSF54768">
    <property type="entry name" value="dsRNA-binding domain-like"/>
    <property type="match status" value="1"/>
</dbReference>
<evidence type="ECO:0000256" key="3">
    <source>
        <dbReference type="ARBA" id="ARBA00020797"/>
    </source>
</evidence>
<dbReference type="InterPro" id="IPR005034">
    <property type="entry name" value="Dicer_dimerisation"/>
</dbReference>
<dbReference type="SMART" id="SM00487">
    <property type="entry name" value="DEXDc"/>
    <property type="match status" value="1"/>
</dbReference>
<dbReference type="Pfam" id="PF24995">
    <property type="entry name" value="DSRM_2"/>
    <property type="match status" value="1"/>
</dbReference>
<protein>
    <recommendedName>
        <fullName evidence="3">Dicer-like protein 1</fullName>
    </recommendedName>
</protein>
<dbReference type="InterPro" id="IPR036389">
    <property type="entry name" value="RNase_III_sf"/>
</dbReference>
<feature type="domain" description="Dicer dsRNA-binding fold" evidence="24">
    <location>
        <begin position="600"/>
        <end position="690"/>
    </location>
</feature>
<evidence type="ECO:0000256" key="16">
    <source>
        <dbReference type="ARBA" id="ARBA00025403"/>
    </source>
</evidence>
<evidence type="ECO:0000256" key="11">
    <source>
        <dbReference type="ARBA" id="ARBA00022840"/>
    </source>
</evidence>
<dbReference type="Pfam" id="PF03368">
    <property type="entry name" value="Dicer_dimer"/>
    <property type="match status" value="1"/>
</dbReference>
<dbReference type="GO" id="GO:0051607">
    <property type="term" value="P:defense response to virus"/>
    <property type="evidence" value="ECO:0007669"/>
    <property type="project" value="UniProtKB-KW"/>
</dbReference>
<gene>
    <name evidence="25" type="ORF">Egran_04642</name>
</gene>
<evidence type="ECO:0000259" key="24">
    <source>
        <dbReference type="PROSITE" id="PS51327"/>
    </source>
</evidence>
<evidence type="ECO:0000259" key="23">
    <source>
        <dbReference type="PROSITE" id="PS51194"/>
    </source>
</evidence>
<dbReference type="PANTHER" id="PTHR14950">
    <property type="entry name" value="DICER-RELATED"/>
    <property type="match status" value="1"/>
</dbReference>
<dbReference type="GO" id="GO:0005524">
    <property type="term" value="F:ATP binding"/>
    <property type="evidence" value="ECO:0007669"/>
    <property type="project" value="UniProtKB-KW"/>
</dbReference>
<keyword evidence="10" id="KW-0862">Zinc</keyword>
<evidence type="ECO:0000256" key="12">
    <source>
        <dbReference type="ARBA" id="ARBA00022842"/>
    </source>
</evidence>
<dbReference type="GO" id="GO:0050688">
    <property type="term" value="P:regulation of defense response to virus"/>
    <property type="evidence" value="ECO:0007669"/>
    <property type="project" value="UniProtKB-KW"/>
</dbReference>
<dbReference type="InterPro" id="IPR001650">
    <property type="entry name" value="Helicase_C-like"/>
</dbReference>
<keyword evidence="11" id="KW-0067">ATP-binding</keyword>
<evidence type="ECO:0000256" key="10">
    <source>
        <dbReference type="ARBA" id="ARBA00022833"/>
    </source>
</evidence>
<dbReference type="SUPFAM" id="SSF52540">
    <property type="entry name" value="P-loop containing nucleoside triphosphate hydrolases"/>
    <property type="match status" value="1"/>
</dbReference>
<evidence type="ECO:0000256" key="1">
    <source>
        <dbReference type="ARBA" id="ARBA00001936"/>
    </source>
</evidence>
<feature type="domain" description="Helicase ATP-binding" evidence="22">
    <location>
        <begin position="93"/>
        <end position="274"/>
    </location>
</feature>
<comment type="cofactor">
    <cofactor evidence="1">
        <name>Mn(2+)</name>
        <dbReference type="ChEBI" id="CHEBI:29035"/>
    </cofactor>
</comment>
<reference evidence="25 26" key="1">
    <citation type="journal article" date="2015" name="Environ. Microbiol.">
        <title>Metagenome sequence of Elaphomyces granulatus from sporocarp tissue reveals Ascomycota ectomycorrhizal fingerprints of genome expansion and a Proteobacteria-rich microbiome.</title>
        <authorList>
            <person name="Quandt C.A."/>
            <person name="Kohler A."/>
            <person name="Hesse C.N."/>
            <person name="Sharpton T.J."/>
            <person name="Martin F."/>
            <person name="Spatafora J.W."/>
        </authorList>
    </citation>
    <scope>NUCLEOTIDE SEQUENCE [LARGE SCALE GENOMIC DNA]</scope>
    <source>
        <strain evidence="25 26">OSC145934</strain>
    </source>
</reference>
<keyword evidence="15" id="KW-0464">Manganese</keyword>